<keyword evidence="1" id="KW-1185">Reference proteome</keyword>
<reference evidence="2" key="2">
    <citation type="submission" date="2020-04" db="EMBL/GenBank/DDBJ databases">
        <authorList>
            <consortium name="NCBI Genome Project"/>
        </authorList>
    </citation>
    <scope>NUCLEOTIDE SEQUENCE</scope>
    <source>
        <strain evidence="2">CBS 342.82</strain>
    </source>
</reference>
<proteinExistence type="predicted"/>
<dbReference type="GeneID" id="54358907"/>
<accession>A0A6J3MAR7</accession>
<dbReference type="RefSeq" id="XP_033460958.1">
    <property type="nucleotide sequence ID" value="XM_033601107.1"/>
</dbReference>
<dbReference type="Pfam" id="PF21858">
    <property type="entry name" value="DUF6914"/>
    <property type="match status" value="1"/>
</dbReference>
<dbReference type="Proteomes" id="UP000504637">
    <property type="component" value="Unplaced"/>
</dbReference>
<dbReference type="OrthoDB" id="8300194at2759"/>
<feature type="non-terminal residue" evidence="2">
    <location>
        <position position="1"/>
    </location>
</feature>
<reference evidence="2" key="1">
    <citation type="submission" date="2020-01" db="EMBL/GenBank/DDBJ databases">
        <authorList>
            <consortium name="DOE Joint Genome Institute"/>
            <person name="Haridas S."/>
            <person name="Albert R."/>
            <person name="Binder M."/>
            <person name="Bloem J."/>
            <person name="Labutti K."/>
            <person name="Salamov A."/>
            <person name="Andreopoulos B."/>
            <person name="Baker S.E."/>
            <person name="Barry K."/>
            <person name="Bills G."/>
            <person name="Bluhm B.H."/>
            <person name="Cannon C."/>
            <person name="Castanera R."/>
            <person name="Culley D.E."/>
            <person name="Daum C."/>
            <person name="Ezra D."/>
            <person name="Gonzalez J.B."/>
            <person name="Henrissat B."/>
            <person name="Kuo A."/>
            <person name="Liang C."/>
            <person name="Lipzen A."/>
            <person name="Lutzoni F."/>
            <person name="Magnuson J."/>
            <person name="Mondo S."/>
            <person name="Nolan M."/>
            <person name="Ohm R."/>
            <person name="Pangilinan J."/>
            <person name="Park H.-J."/>
            <person name="Ramirez L."/>
            <person name="Alfaro M."/>
            <person name="Sun H."/>
            <person name="Tritt A."/>
            <person name="Yoshinaga Y."/>
            <person name="Zwiers L.-H."/>
            <person name="Turgeon B.G."/>
            <person name="Goodwin S.B."/>
            <person name="Spatafora J.W."/>
            <person name="Crous P.W."/>
            <person name="Grigoriev I.V."/>
        </authorList>
    </citation>
    <scope>NUCLEOTIDE SEQUENCE</scope>
    <source>
        <strain evidence="2">CBS 342.82</strain>
    </source>
</reference>
<sequence length="96" mass="10873">YEETLVRPFHGPTSLQARGVRAKIEDEDHLISISRNLLIIQHTPDRRCRTWVASALHAIASRFKPVRTEIDMLARKHVARIDANGRYGFGTNVLAA</sequence>
<organism evidence="2">
    <name type="scientific">Dissoconium aciculare CBS 342.82</name>
    <dbReference type="NCBI Taxonomy" id="1314786"/>
    <lineage>
        <taxon>Eukaryota</taxon>
        <taxon>Fungi</taxon>
        <taxon>Dikarya</taxon>
        <taxon>Ascomycota</taxon>
        <taxon>Pezizomycotina</taxon>
        <taxon>Dothideomycetes</taxon>
        <taxon>Dothideomycetidae</taxon>
        <taxon>Mycosphaerellales</taxon>
        <taxon>Dissoconiaceae</taxon>
        <taxon>Dissoconium</taxon>
    </lineage>
</organism>
<gene>
    <name evidence="2" type="ORF">K489DRAFT_315682</name>
</gene>
<dbReference type="InterPro" id="IPR054208">
    <property type="entry name" value="DUF6914"/>
</dbReference>
<reference evidence="2" key="3">
    <citation type="submission" date="2025-08" db="UniProtKB">
        <authorList>
            <consortium name="RefSeq"/>
        </authorList>
    </citation>
    <scope>IDENTIFICATION</scope>
    <source>
        <strain evidence="2">CBS 342.82</strain>
    </source>
</reference>
<name>A0A6J3MAR7_9PEZI</name>
<dbReference type="AlphaFoldDB" id="A0A6J3MAR7"/>
<evidence type="ECO:0000313" key="1">
    <source>
        <dbReference type="Proteomes" id="UP000504637"/>
    </source>
</evidence>
<evidence type="ECO:0000313" key="2">
    <source>
        <dbReference type="RefSeq" id="XP_033460958.1"/>
    </source>
</evidence>
<protein>
    <submittedName>
        <fullName evidence="2">Uncharacterized protein</fullName>
    </submittedName>
</protein>